<evidence type="ECO:0000313" key="4">
    <source>
        <dbReference type="EMBL" id="EGB11553.1"/>
    </source>
</evidence>
<dbReference type="OrthoDB" id="2138282at2759"/>
<dbReference type="AlphaFoldDB" id="F0XZU7"/>
<accession>F0XZU7</accession>
<dbReference type="PANTHER" id="PTHR13343:SF24">
    <property type="entry name" value="OS07G0573800 PROTEIN"/>
    <property type="match status" value="1"/>
</dbReference>
<dbReference type="EMBL" id="GL833122">
    <property type="protein sequence ID" value="EGB11553.1"/>
    <property type="molecule type" value="Genomic_DNA"/>
</dbReference>
<dbReference type="InterPro" id="IPR037119">
    <property type="entry name" value="Haem_oxidase_HugZ-like_sf"/>
</dbReference>
<dbReference type="Gene3D" id="3.20.180.10">
    <property type="entry name" value="PNP-oxidase-like"/>
    <property type="match status" value="1"/>
</dbReference>
<dbReference type="GeneID" id="20223629"/>
<evidence type="ECO:0000313" key="5">
    <source>
        <dbReference type="Proteomes" id="UP000002729"/>
    </source>
</evidence>
<dbReference type="Pfam" id="PF13883">
    <property type="entry name" value="CREG_beta-barrel"/>
    <property type="match status" value="1"/>
</dbReference>
<protein>
    <submittedName>
        <fullName evidence="4">Uncharacterized protein</fullName>
    </submittedName>
</protein>
<dbReference type="InterPro" id="IPR019595">
    <property type="entry name" value="DUF2470"/>
</dbReference>
<dbReference type="RefSeq" id="XP_009033909.1">
    <property type="nucleotide sequence ID" value="XM_009035661.1"/>
</dbReference>
<feature type="chain" id="PRO_5003262591" evidence="1">
    <location>
        <begin position="27"/>
        <end position="336"/>
    </location>
</feature>
<dbReference type="GO" id="GO:0005737">
    <property type="term" value="C:cytoplasm"/>
    <property type="evidence" value="ECO:0007669"/>
    <property type="project" value="UniProtKB-ARBA"/>
</dbReference>
<dbReference type="eggNOG" id="ENOG502RYPS">
    <property type="taxonomic scope" value="Eukaryota"/>
</dbReference>
<feature type="domain" description="CREG-like beta-barrel" evidence="3">
    <location>
        <begin position="58"/>
        <end position="215"/>
    </location>
</feature>
<dbReference type="Proteomes" id="UP000002729">
    <property type="component" value="Unassembled WGS sequence"/>
</dbReference>
<dbReference type="OMA" id="KSTFNCM"/>
<organism evidence="5">
    <name type="scientific">Aureococcus anophagefferens</name>
    <name type="common">Harmful bloom alga</name>
    <dbReference type="NCBI Taxonomy" id="44056"/>
    <lineage>
        <taxon>Eukaryota</taxon>
        <taxon>Sar</taxon>
        <taxon>Stramenopiles</taxon>
        <taxon>Ochrophyta</taxon>
        <taxon>Pelagophyceae</taxon>
        <taxon>Pelagomonadales</taxon>
        <taxon>Pelagomonadaceae</taxon>
        <taxon>Aureococcus</taxon>
    </lineage>
</organism>
<dbReference type="InParanoid" id="F0XZU7"/>
<dbReference type="InterPro" id="IPR055343">
    <property type="entry name" value="CREG_beta-barrel"/>
</dbReference>
<keyword evidence="5" id="KW-1185">Reference proteome</keyword>
<keyword evidence="1" id="KW-0732">Signal</keyword>
<reference evidence="4 5" key="1">
    <citation type="journal article" date="2011" name="Proc. Natl. Acad. Sci. U.S.A.">
        <title>Niche of harmful alga Aureococcus anophagefferens revealed through ecogenomics.</title>
        <authorList>
            <person name="Gobler C.J."/>
            <person name="Berry D.L."/>
            <person name="Dyhrman S.T."/>
            <person name="Wilhelm S.W."/>
            <person name="Salamov A."/>
            <person name="Lobanov A.V."/>
            <person name="Zhang Y."/>
            <person name="Collier J.L."/>
            <person name="Wurch L.L."/>
            <person name="Kustka A.B."/>
            <person name="Dill B.D."/>
            <person name="Shah M."/>
            <person name="VerBerkmoes N.C."/>
            <person name="Kuo A."/>
            <person name="Terry A."/>
            <person name="Pangilinan J."/>
            <person name="Lindquist E.A."/>
            <person name="Lucas S."/>
            <person name="Paulsen I.T."/>
            <person name="Hattenrath-Lehmann T.K."/>
            <person name="Talmage S.C."/>
            <person name="Walker E.A."/>
            <person name="Koch F."/>
            <person name="Burson A.M."/>
            <person name="Marcoval M.A."/>
            <person name="Tang Y.Z."/>
            <person name="Lecleir G.R."/>
            <person name="Coyne K.J."/>
            <person name="Berg G.M."/>
            <person name="Bertrand E.M."/>
            <person name="Saito M.A."/>
            <person name="Gladyshev V.N."/>
            <person name="Grigoriev I.V."/>
        </authorList>
    </citation>
    <scope>NUCLEOTIDE SEQUENCE [LARGE SCALE GENOMIC DNA]</scope>
    <source>
        <strain evidence="5">CCMP 1984</strain>
    </source>
</reference>
<gene>
    <name evidence="4" type="ORF">AURANDRAFT_61839</name>
</gene>
<sequence>MAARHMRRLLVAVAAVAVAGLRPSTARAPGRSASRASVAVADATNVDVASEPAIYLSSAERARTTAELGIATGAALSTLCAAGSATEGAPFTTHVDYVLDASGAPVLLLDTARAEHSKNLLGAGGSARCSALLAARAAGTPPAAAARVTVVGEVEAVAADAEDRVVLEALFGVNHAYADDVLSTAEFDLYRLVPESVYFVGGFGVAATWVPVDDYGDARADAVAKEARDLCVALNDDKRSDDRAMAAAQLLDVADAAKVSVMAVDRLGLDLRVKRAGGTTEEYRLAYRAAARSVEDAKSEINKLLQEAWELDQGVVFDGAYDDKPKVVQRAVSSLK</sequence>
<dbReference type="SUPFAM" id="SSF50475">
    <property type="entry name" value="FMN-binding split barrel"/>
    <property type="match status" value="1"/>
</dbReference>
<evidence type="ECO:0000259" key="3">
    <source>
        <dbReference type="Pfam" id="PF13883"/>
    </source>
</evidence>
<dbReference type="PANTHER" id="PTHR13343">
    <property type="entry name" value="CREG1 PROTEIN"/>
    <property type="match status" value="1"/>
</dbReference>
<proteinExistence type="predicted"/>
<feature type="domain" description="DUF2470" evidence="2">
    <location>
        <begin position="230"/>
        <end position="301"/>
    </location>
</feature>
<dbReference type="KEGG" id="aaf:AURANDRAFT_61839"/>
<dbReference type="InterPro" id="IPR012349">
    <property type="entry name" value="Split_barrel_FMN-bd"/>
</dbReference>
<feature type="signal peptide" evidence="1">
    <location>
        <begin position="1"/>
        <end position="26"/>
    </location>
</feature>
<dbReference type="Gene3D" id="2.30.110.10">
    <property type="entry name" value="Electron Transport, Fmn-binding Protein, Chain A"/>
    <property type="match status" value="1"/>
</dbReference>
<dbReference type="Pfam" id="PF10615">
    <property type="entry name" value="DUF2470"/>
    <property type="match status" value="1"/>
</dbReference>
<name>F0XZU7_AURAN</name>
<evidence type="ECO:0000259" key="2">
    <source>
        <dbReference type="Pfam" id="PF10615"/>
    </source>
</evidence>
<evidence type="ECO:0000256" key="1">
    <source>
        <dbReference type="SAM" id="SignalP"/>
    </source>
</evidence>